<evidence type="ECO:0000313" key="3">
    <source>
        <dbReference type="Proteomes" id="UP000553034"/>
    </source>
</evidence>
<organism evidence="2 3">
    <name type="scientific">Mesonia hippocampi</name>
    <dbReference type="NCBI Taxonomy" id="1628250"/>
    <lineage>
        <taxon>Bacteria</taxon>
        <taxon>Pseudomonadati</taxon>
        <taxon>Bacteroidota</taxon>
        <taxon>Flavobacteriia</taxon>
        <taxon>Flavobacteriales</taxon>
        <taxon>Flavobacteriaceae</taxon>
        <taxon>Mesonia</taxon>
    </lineage>
</organism>
<keyword evidence="1" id="KW-1133">Transmembrane helix</keyword>
<dbReference type="Proteomes" id="UP000553034">
    <property type="component" value="Unassembled WGS sequence"/>
</dbReference>
<protein>
    <submittedName>
        <fullName evidence="2">Putative iron-regulated membrane protein</fullName>
    </submittedName>
</protein>
<dbReference type="InterPro" id="IPR005625">
    <property type="entry name" value="PepSY-ass_TM"/>
</dbReference>
<feature type="transmembrane region" description="Helical" evidence="1">
    <location>
        <begin position="20"/>
        <end position="41"/>
    </location>
</feature>
<gene>
    <name evidence="2" type="ORF">GGR32_000826</name>
</gene>
<keyword evidence="1" id="KW-0472">Membrane</keyword>
<proteinExistence type="predicted"/>
<comment type="caution">
    <text evidence="2">The sequence shown here is derived from an EMBL/GenBank/DDBJ whole genome shotgun (WGS) entry which is preliminary data.</text>
</comment>
<accession>A0A840EGZ7</accession>
<feature type="transmembrane region" description="Helical" evidence="1">
    <location>
        <begin position="346"/>
        <end position="367"/>
    </location>
</feature>
<dbReference type="RefSeq" id="WP_183476710.1">
    <property type="nucleotide sequence ID" value="NZ_JACIFO010000002.1"/>
</dbReference>
<feature type="transmembrane region" description="Helical" evidence="1">
    <location>
        <begin position="147"/>
        <end position="167"/>
    </location>
</feature>
<keyword evidence="3" id="KW-1185">Reference proteome</keyword>
<dbReference type="PANTHER" id="PTHR34219">
    <property type="entry name" value="IRON-REGULATED INNER MEMBRANE PROTEIN-RELATED"/>
    <property type="match status" value="1"/>
</dbReference>
<keyword evidence="1" id="KW-0812">Transmembrane</keyword>
<dbReference type="PANTHER" id="PTHR34219:SF3">
    <property type="entry name" value="BLL7967 PROTEIN"/>
    <property type="match status" value="1"/>
</dbReference>
<dbReference type="Pfam" id="PF03929">
    <property type="entry name" value="PepSY_TM"/>
    <property type="match status" value="1"/>
</dbReference>
<feature type="transmembrane region" description="Helical" evidence="1">
    <location>
        <begin position="199"/>
        <end position="220"/>
    </location>
</feature>
<evidence type="ECO:0000313" key="2">
    <source>
        <dbReference type="EMBL" id="MBB4118552.1"/>
    </source>
</evidence>
<dbReference type="EMBL" id="JACIFO010000002">
    <property type="protein sequence ID" value="MBB4118552.1"/>
    <property type="molecule type" value="Genomic_DNA"/>
</dbReference>
<dbReference type="AlphaFoldDB" id="A0A840EGZ7"/>
<reference evidence="2 3" key="1">
    <citation type="submission" date="2020-08" db="EMBL/GenBank/DDBJ databases">
        <title>Genomic Encyclopedia of Type Strains, Phase IV (KMG-IV): sequencing the most valuable type-strain genomes for metagenomic binning, comparative biology and taxonomic classification.</title>
        <authorList>
            <person name="Goeker M."/>
        </authorList>
    </citation>
    <scope>NUCLEOTIDE SEQUENCE [LARGE SCALE GENOMIC DNA]</scope>
    <source>
        <strain evidence="2 3">DSM 29568</strain>
    </source>
</reference>
<sequence length="380" mass="43435">MTKKKKKYTFRTFINDVHLWLGVASGIILFLVCLSGTILTFEKEIKSFFKEDFIVTAQTELLTIEELRDKLEKEGEVTRVLIPTTHTTPYQFTVKTSPKQRRGTTYYVNQYTGDYTADTKTAIDDFFMTMFKLHRWLLLDIPIGRPIVGIATIIFIILSISGIVLWFPKKLKWKSFKPGFKIKFSANWKRINHDLHNTLGFYTCIFLLIMSLTGLCWSFEGYRNIASDVLGAKVFGNRGGGTKLTSNLKPHESPVSIATILDTVNKEFPHQGKIYLSFPPNETGVYSVRKYNEEGLSPVISDQLKLDLNAKVRSKEIFAEKPLNEKITALIKPLHMGDIFGLFSKTIYFIACLIATSLPVTGVIIWINKLKKKKKRKPKQ</sequence>
<evidence type="ECO:0000256" key="1">
    <source>
        <dbReference type="SAM" id="Phobius"/>
    </source>
</evidence>
<name>A0A840EGZ7_9FLAO</name>